<proteinExistence type="predicted"/>
<organism evidence="1 2">
    <name type="scientific">Stenotrophomonas maltophilia</name>
    <name type="common">Pseudomonas maltophilia</name>
    <name type="synonym">Xanthomonas maltophilia</name>
    <dbReference type="NCBI Taxonomy" id="40324"/>
    <lineage>
        <taxon>Bacteria</taxon>
        <taxon>Pseudomonadati</taxon>
        <taxon>Pseudomonadota</taxon>
        <taxon>Gammaproteobacteria</taxon>
        <taxon>Lysobacterales</taxon>
        <taxon>Lysobacteraceae</taxon>
        <taxon>Stenotrophomonas</taxon>
        <taxon>Stenotrophomonas maltophilia group</taxon>
    </lineage>
</organism>
<dbReference type="RefSeq" id="WP_100440207.1">
    <property type="nucleotide sequence ID" value="NZ_CBCPIZ010000011.1"/>
</dbReference>
<dbReference type="EMBL" id="NEQV01000002">
    <property type="protein sequence ID" value="PJL31457.1"/>
    <property type="molecule type" value="Genomic_DNA"/>
</dbReference>
<protein>
    <submittedName>
        <fullName evidence="1">Uncharacterized protein</fullName>
    </submittedName>
</protein>
<comment type="caution">
    <text evidence="1">The sequence shown here is derived from an EMBL/GenBank/DDBJ whole genome shotgun (WGS) entry which is preliminary data.</text>
</comment>
<dbReference type="AlphaFoldDB" id="A0A2J0UDD0"/>
<sequence length="187" mass="20958">MHEVARKDSGDDKGNVQNACLEEPVDVAEALAMYQRMMLERSDAEFVADFMVFCWQSVDPGRVAGLDLPGSVVDACSEQLSLFMRMVDQQDQQRGAPAFWKRYIEWADYAIDFPLDERKRFMWETPGYLEPAFSVFMATGGAEMRSEAMELLAEYSGSGKARAAYVRSVIESRLSSEESCGHQHAGG</sequence>
<accession>A0A2J0UDD0</accession>
<dbReference type="OrthoDB" id="6049709at2"/>
<evidence type="ECO:0000313" key="2">
    <source>
        <dbReference type="Proteomes" id="UP000230167"/>
    </source>
</evidence>
<dbReference type="Proteomes" id="UP000230167">
    <property type="component" value="Unassembled WGS sequence"/>
</dbReference>
<reference evidence="1 2" key="1">
    <citation type="journal article" date="2017" name="Front. Microbiol.">
        <title>Double-Face Meets the Bacterial World: The Opportunistic Pathogen Stenotrophomonas maltophilia.</title>
        <authorList>
            <person name="Lira F."/>
            <person name="Berg G."/>
            <person name="Martinez J.L."/>
        </authorList>
    </citation>
    <scope>NUCLEOTIDE SEQUENCE [LARGE SCALE GENOMIC DNA]</scope>
    <source>
        <strain evidence="1 2">EA1</strain>
    </source>
</reference>
<gene>
    <name evidence="1" type="ORF">B9Y64_07710</name>
</gene>
<name>A0A2J0UDD0_STEMA</name>
<evidence type="ECO:0000313" key="1">
    <source>
        <dbReference type="EMBL" id="PJL31457.1"/>
    </source>
</evidence>